<dbReference type="SUPFAM" id="SSF50129">
    <property type="entry name" value="GroES-like"/>
    <property type="match status" value="1"/>
</dbReference>
<dbReference type="PANTHER" id="PTHR45348:SF2">
    <property type="entry name" value="ZINC-TYPE ALCOHOL DEHYDROGENASE-LIKE PROTEIN C2E1P3.01"/>
    <property type="match status" value="1"/>
</dbReference>
<dbReference type="SUPFAM" id="SSF51735">
    <property type="entry name" value="NAD(P)-binding Rossmann-fold domains"/>
    <property type="match status" value="1"/>
</dbReference>
<dbReference type="Gene3D" id="3.90.180.10">
    <property type="entry name" value="Medium-chain alcohol dehydrogenases, catalytic domain"/>
    <property type="match status" value="1"/>
</dbReference>
<dbReference type="Proteomes" id="UP000242287">
    <property type="component" value="Unassembled WGS sequence"/>
</dbReference>
<dbReference type="Pfam" id="PF00107">
    <property type="entry name" value="ADH_zinc_N"/>
    <property type="match status" value="1"/>
</dbReference>
<dbReference type="InterPro" id="IPR013154">
    <property type="entry name" value="ADH-like_N"/>
</dbReference>
<dbReference type="EMBL" id="KZ302013">
    <property type="protein sequence ID" value="PFH50023.1"/>
    <property type="molecule type" value="Genomic_DNA"/>
</dbReference>
<dbReference type="PANTHER" id="PTHR45348">
    <property type="entry name" value="HYPOTHETICAL OXIDOREDUCTASE (EUROFUNG)"/>
    <property type="match status" value="1"/>
</dbReference>
<organism evidence="2 3">
    <name type="scientific">Amanita thiersii Skay4041</name>
    <dbReference type="NCBI Taxonomy" id="703135"/>
    <lineage>
        <taxon>Eukaryota</taxon>
        <taxon>Fungi</taxon>
        <taxon>Dikarya</taxon>
        <taxon>Basidiomycota</taxon>
        <taxon>Agaricomycotina</taxon>
        <taxon>Agaricomycetes</taxon>
        <taxon>Agaricomycetidae</taxon>
        <taxon>Agaricales</taxon>
        <taxon>Pluteineae</taxon>
        <taxon>Amanitaceae</taxon>
        <taxon>Amanita</taxon>
    </lineage>
</organism>
<dbReference type="OrthoDB" id="3233595at2759"/>
<evidence type="ECO:0000259" key="1">
    <source>
        <dbReference type="SMART" id="SM00829"/>
    </source>
</evidence>
<dbReference type="InterPro" id="IPR036291">
    <property type="entry name" value="NAD(P)-bd_dom_sf"/>
</dbReference>
<dbReference type="Gene3D" id="3.40.50.720">
    <property type="entry name" value="NAD(P)-binding Rossmann-like Domain"/>
    <property type="match status" value="1"/>
</dbReference>
<evidence type="ECO:0000313" key="2">
    <source>
        <dbReference type="EMBL" id="PFH50023.1"/>
    </source>
</evidence>
<feature type="domain" description="Enoyl reductase (ER)" evidence="1">
    <location>
        <begin position="13"/>
        <end position="330"/>
    </location>
</feature>
<dbReference type="SMART" id="SM00829">
    <property type="entry name" value="PKS_ER"/>
    <property type="match status" value="1"/>
</dbReference>
<dbReference type="AlphaFoldDB" id="A0A2A9NQR2"/>
<reference evidence="2 3" key="1">
    <citation type="submission" date="2014-02" db="EMBL/GenBank/DDBJ databases">
        <title>Transposable element dynamics among asymbiotic and ectomycorrhizal Amanita fungi.</title>
        <authorList>
            <consortium name="DOE Joint Genome Institute"/>
            <person name="Hess J."/>
            <person name="Skrede I."/>
            <person name="Wolfe B."/>
            <person name="LaButti K."/>
            <person name="Ohm R.A."/>
            <person name="Grigoriev I.V."/>
            <person name="Pringle A."/>
        </authorList>
    </citation>
    <scope>NUCLEOTIDE SEQUENCE [LARGE SCALE GENOMIC DNA]</scope>
    <source>
        <strain evidence="2 3">SKay4041</strain>
    </source>
</reference>
<dbReference type="CDD" id="cd08249">
    <property type="entry name" value="enoyl_reductase_like"/>
    <property type="match status" value="1"/>
</dbReference>
<proteinExistence type="predicted"/>
<name>A0A2A9NQR2_9AGAR</name>
<dbReference type="GO" id="GO:0016651">
    <property type="term" value="F:oxidoreductase activity, acting on NAD(P)H"/>
    <property type="evidence" value="ECO:0007669"/>
    <property type="project" value="InterPro"/>
</dbReference>
<protein>
    <recommendedName>
        <fullName evidence="1">Enoyl reductase (ER) domain-containing protein</fullName>
    </recommendedName>
</protein>
<dbReference type="InterPro" id="IPR047122">
    <property type="entry name" value="Trans-enoyl_RdTase-like"/>
</dbReference>
<dbReference type="STRING" id="703135.A0A2A9NQR2"/>
<dbReference type="InterPro" id="IPR011032">
    <property type="entry name" value="GroES-like_sf"/>
</dbReference>
<accession>A0A2A9NQR2</accession>
<gene>
    <name evidence="2" type="ORF">AMATHDRAFT_75844</name>
</gene>
<evidence type="ECO:0000313" key="3">
    <source>
        <dbReference type="Proteomes" id="UP000242287"/>
    </source>
</evidence>
<keyword evidence="3" id="KW-1185">Reference proteome</keyword>
<sequence>MAPSQQKALFLDSKFGKFILDTTDVPKPGPGEILVKVKAAALNPLDWKIQKYGVFIEKFPAILGSDMAGEIKQLGEGVTGFVVGDKVLSQGAFAANKTMFLQQYAIVKPETLAKLPSNMTFEDAATIPLGLTTAYLDSLPNPLISGLNRLAGESLVVLGGSSSVGQFAIQLAKLSGFSHIVVTSSLKHTSFLQSLGATHVLDRNASPDMLITEISKIVGSIKYVFDAISTPETQKLGYSLLASGGRLVLVLPDAVENKMAEKGVSLVFGTVDNPVNQDALLLLYKNITGLLADGAIKPNRVEILKNGLGGILVGLAKMERDLMSGVKLVVKPYETCSCLWMKLTSKAALVYGV</sequence>
<dbReference type="InterPro" id="IPR020843">
    <property type="entry name" value="ER"/>
</dbReference>
<dbReference type="Pfam" id="PF08240">
    <property type="entry name" value="ADH_N"/>
    <property type="match status" value="1"/>
</dbReference>
<dbReference type="InterPro" id="IPR013149">
    <property type="entry name" value="ADH-like_C"/>
</dbReference>